<dbReference type="AlphaFoldDB" id="A0A3B0RN15"/>
<evidence type="ECO:0000313" key="1">
    <source>
        <dbReference type="EMBL" id="VAV90036.1"/>
    </source>
</evidence>
<dbReference type="EMBL" id="UOEC01000071">
    <property type="protein sequence ID" value="VAV90036.1"/>
    <property type="molecule type" value="Genomic_DNA"/>
</dbReference>
<reference evidence="1" key="1">
    <citation type="submission" date="2018-06" db="EMBL/GenBank/DDBJ databases">
        <authorList>
            <person name="Zhirakovskaya E."/>
        </authorList>
    </citation>
    <scope>NUCLEOTIDE SEQUENCE</scope>
</reference>
<accession>A0A3B0RN15</accession>
<name>A0A3B0RN15_9ZZZZ</name>
<sequence length="124" mass="13236">MFKNALKTALLSVLLAMSPHSAFAGKADVIEATATRSGDSWNISATVRHADEGWQHYANSFQVLAMDGTVLGTRILVHPHVDEQPFTRSLGGVQIPAGTTKVRVRAGDLVHGYGGKEVVLELGN</sequence>
<gene>
    <name evidence="1" type="ORF">MNBD_ALPHA08-1650</name>
</gene>
<protein>
    <submittedName>
        <fullName evidence="1">Uncharacterized protein</fullName>
    </submittedName>
</protein>
<organism evidence="1">
    <name type="scientific">hydrothermal vent metagenome</name>
    <dbReference type="NCBI Taxonomy" id="652676"/>
    <lineage>
        <taxon>unclassified sequences</taxon>
        <taxon>metagenomes</taxon>
        <taxon>ecological metagenomes</taxon>
    </lineage>
</organism>
<proteinExistence type="predicted"/>